<dbReference type="RefSeq" id="WP_242283462.1">
    <property type="nucleotide sequence ID" value="NZ_JAKKSL010000001.1"/>
</dbReference>
<dbReference type="InterPro" id="IPR001173">
    <property type="entry name" value="Glyco_trans_2-like"/>
</dbReference>
<protein>
    <submittedName>
        <fullName evidence="2">Glycosyltransferase family 2 protein</fullName>
    </submittedName>
</protein>
<dbReference type="Proteomes" id="UP001139646">
    <property type="component" value="Unassembled WGS sequence"/>
</dbReference>
<name>A0ABS9WZF3_9GAMM</name>
<evidence type="ECO:0000313" key="2">
    <source>
        <dbReference type="EMBL" id="MCI2282611.1"/>
    </source>
</evidence>
<evidence type="ECO:0000259" key="1">
    <source>
        <dbReference type="Pfam" id="PF00535"/>
    </source>
</evidence>
<organism evidence="2 3">
    <name type="scientific">Colwellia maritima</name>
    <dbReference type="NCBI Taxonomy" id="2912588"/>
    <lineage>
        <taxon>Bacteria</taxon>
        <taxon>Pseudomonadati</taxon>
        <taxon>Pseudomonadota</taxon>
        <taxon>Gammaproteobacteria</taxon>
        <taxon>Alteromonadales</taxon>
        <taxon>Colwelliaceae</taxon>
        <taxon>Colwellia</taxon>
    </lineage>
</organism>
<evidence type="ECO:0000313" key="3">
    <source>
        <dbReference type="Proteomes" id="UP001139646"/>
    </source>
</evidence>
<feature type="domain" description="Glycosyltransferase 2-like" evidence="1">
    <location>
        <begin position="5"/>
        <end position="130"/>
    </location>
</feature>
<sequence>MKCCFVIPCYNHDLVIRDTVIALTQYSFPIIIIDDGSQPSTKEILEQVAQEFDNVQLIQHVDNGGKGAAMQTGLAAAIEKKMTHALQVDADGQHDLTDLQAFIQAAEQHPNDLISGQPVYDSSISKGRFYGRYITHFWVALETLSFKVIDTMCGYRVYPLAEYKTLISTATLGKRMDFDIEVMVKLIWQGVNVRFVKTKVHYPEFGSSHFHAFKDNVLISKMHTRLFFGMLWRLPKLVLRKLFSSQSSKQSKK</sequence>
<comment type="caution">
    <text evidence="2">The sequence shown here is derived from an EMBL/GenBank/DDBJ whole genome shotgun (WGS) entry which is preliminary data.</text>
</comment>
<accession>A0ABS9WZF3</accession>
<reference evidence="2" key="1">
    <citation type="submission" date="2022-01" db="EMBL/GenBank/DDBJ databases">
        <title>Colwellia maritima, isolated from seawater.</title>
        <authorList>
            <person name="Kristyanto S."/>
            <person name="Jung J."/>
            <person name="Jeon C.O."/>
        </authorList>
    </citation>
    <scope>NUCLEOTIDE SEQUENCE</scope>
    <source>
        <strain evidence="2">MSW7</strain>
    </source>
</reference>
<dbReference type="Pfam" id="PF00535">
    <property type="entry name" value="Glycos_transf_2"/>
    <property type="match status" value="1"/>
</dbReference>
<dbReference type="PANTHER" id="PTHR10859:SF91">
    <property type="entry name" value="DOLICHYL-PHOSPHATE BETA-GLUCOSYLTRANSFERASE"/>
    <property type="match status" value="1"/>
</dbReference>
<keyword evidence="3" id="KW-1185">Reference proteome</keyword>
<dbReference type="SUPFAM" id="SSF53448">
    <property type="entry name" value="Nucleotide-diphospho-sugar transferases"/>
    <property type="match status" value="1"/>
</dbReference>
<dbReference type="Gene3D" id="3.90.550.10">
    <property type="entry name" value="Spore Coat Polysaccharide Biosynthesis Protein SpsA, Chain A"/>
    <property type="match status" value="1"/>
</dbReference>
<gene>
    <name evidence="2" type="ORF">L3081_03335</name>
</gene>
<dbReference type="InterPro" id="IPR029044">
    <property type="entry name" value="Nucleotide-diphossugar_trans"/>
</dbReference>
<dbReference type="CDD" id="cd04179">
    <property type="entry name" value="DPM_DPG-synthase_like"/>
    <property type="match status" value="1"/>
</dbReference>
<dbReference type="EMBL" id="JAKKSL010000001">
    <property type="protein sequence ID" value="MCI2282611.1"/>
    <property type="molecule type" value="Genomic_DNA"/>
</dbReference>
<dbReference type="PANTHER" id="PTHR10859">
    <property type="entry name" value="GLYCOSYL TRANSFERASE"/>
    <property type="match status" value="1"/>
</dbReference>
<proteinExistence type="predicted"/>